<evidence type="ECO:0000259" key="8">
    <source>
        <dbReference type="SMART" id="SM00244"/>
    </source>
</evidence>
<evidence type="ECO:0000256" key="5">
    <source>
        <dbReference type="ARBA" id="ARBA00023136"/>
    </source>
</evidence>
<evidence type="ECO:0000256" key="7">
    <source>
        <dbReference type="SAM" id="Phobius"/>
    </source>
</evidence>
<comment type="function">
    <text evidence="6">HflC and HflK could regulate a protease.</text>
</comment>
<dbReference type="PANTHER" id="PTHR42911">
    <property type="entry name" value="MODULATOR OF FTSH PROTEASE HFLC"/>
    <property type="match status" value="1"/>
</dbReference>
<evidence type="ECO:0000256" key="3">
    <source>
        <dbReference type="ARBA" id="ARBA00022692"/>
    </source>
</evidence>
<feature type="transmembrane region" description="Helical" evidence="7">
    <location>
        <begin position="25"/>
        <end position="42"/>
    </location>
</feature>
<dbReference type="Gene3D" id="3.30.479.30">
    <property type="entry name" value="Band 7 domain"/>
    <property type="match status" value="1"/>
</dbReference>
<dbReference type="AlphaFoldDB" id="A0A263BRR7"/>
<keyword evidence="3 7" id="KW-0812">Transmembrane</keyword>
<keyword evidence="10" id="KW-1185">Reference proteome</keyword>
<evidence type="ECO:0000256" key="6">
    <source>
        <dbReference type="PIRNR" id="PIRNR005651"/>
    </source>
</evidence>
<accession>A0A263BRR7</accession>
<sequence length="331" mass="38247">MVDNQDQLEQKRRENAAILSEAKKYGFLLAFIVLGLVLYNLLTFRVIETEQSVVTRFGEIKKVIVSEENYESVVAQLKENEKLDDVTVVKGKGLFFKLPFIDAVNEFSDRLLTYNTDPREVTTRDKKKLVLDNFAQWRITNVALFKQAMKNERNAQLRLDDLIYSNLNKQIGRTNAHDIIADMEQQTAMIDAVIAEVNADLIAYGMTVEDVRIRRTEPPKENNENIYRRMRTERERMAKKYRSEGEEEATKIRSQADKEKTVLLATAYEQKETIMGEGDAEATRIYAEAYSQDAEFYSFYQTLLAYKKLPEGTKIVVPLQSEFAKYLLGNN</sequence>
<dbReference type="InterPro" id="IPR036013">
    <property type="entry name" value="Band_7/SPFH_dom_sf"/>
</dbReference>
<dbReference type="SMART" id="SM00244">
    <property type="entry name" value="PHB"/>
    <property type="match status" value="1"/>
</dbReference>
<proteinExistence type="inferred from homology"/>
<dbReference type="Proteomes" id="UP000217083">
    <property type="component" value="Unassembled WGS sequence"/>
</dbReference>
<comment type="similarity">
    <text evidence="2 6">Belongs to the band 7/mec-2 family. HflC subfamily.</text>
</comment>
<dbReference type="InterPro" id="IPR001107">
    <property type="entry name" value="Band_7"/>
</dbReference>
<dbReference type="PIRSF" id="PIRSF005651">
    <property type="entry name" value="HflC"/>
    <property type="match status" value="1"/>
</dbReference>
<dbReference type="CDD" id="cd03405">
    <property type="entry name" value="SPFH_HflC"/>
    <property type="match status" value="1"/>
</dbReference>
<dbReference type="Pfam" id="PF01145">
    <property type="entry name" value="Band_7"/>
    <property type="match status" value="1"/>
</dbReference>
<organism evidence="9 10">
    <name type="scientific">Lottiidibacillus patelloidae</name>
    <dbReference type="NCBI Taxonomy" id="2670334"/>
    <lineage>
        <taxon>Bacteria</taxon>
        <taxon>Bacillati</taxon>
        <taxon>Bacillota</taxon>
        <taxon>Bacilli</taxon>
        <taxon>Bacillales</taxon>
        <taxon>Bacillaceae</taxon>
        <taxon>Lottiidibacillus</taxon>
    </lineage>
</organism>
<dbReference type="PANTHER" id="PTHR42911:SF1">
    <property type="entry name" value="MODULATOR OF FTSH PROTEASE HFLC"/>
    <property type="match status" value="1"/>
</dbReference>
<keyword evidence="4 7" id="KW-1133">Transmembrane helix</keyword>
<dbReference type="GO" id="GO:0016020">
    <property type="term" value="C:membrane"/>
    <property type="evidence" value="ECO:0007669"/>
    <property type="project" value="UniProtKB-SubCell"/>
</dbReference>
<dbReference type="SUPFAM" id="SSF117892">
    <property type="entry name" value="Band 7/SPFH domain"/>
    <property type="match status" value="1"/>
</dbReference>
<dbReference type="EMBL" id="NPIA01000007">
    <property type="protein sequence ID" value="OZM56272.1"/>
    <property type="molecule type" value="Genomic_DNA"/>
</dbReference>
<evidence type="ECO:0000256" key="2">
    <source>
        <dbReference type="ARBA" id="ARBA00007862"/>
    </source>
</evidence>
<dbReference type="InterPro" id="IPR010200">
    <property type="entry name" value="HflC"/>
</dbReference>
<reference evidence="10" key="1">
    <citation type="submission" date="2017-08" db="EMBL/GenBank/DDBJ databases">
        <authorList>
            <person name="Huang Z."/>
        </authorList>
    </citation>
    <scope>NUCLEOTIDE SEQUENCE [LARGE SCALE GENOMIC DNA]</scope>
    <source>
        <strain evidence="10">SA5d-4</strain>
    </source>
</reference>
<name>A0A263BRR7_9BACI</name>
<evidence type="ECO:0000256" key="4">
    <source>
        <dbReference type="ARBA" id="ARBA00022989"/>
    </source>
</evidence>
<dbReference type="RefSeq" id="WP_094925727.1">
    <property type="nucleotide sequence ID" value="NZ_NPIA01000007.1"/>
</dbReference>
<evidence type="ECO:0000313" key="9">
    <source>
        <dbReference type="EMBL" id="OZM56272.1"/>
    </source>
</evidence>
<keyword evidence="5 7" id="KW-0472">Membrane</keyword>
<evidence type="ECO:0000256" key="1">
    <source>
        <dbReference type="ARBA" id="ARBA00004370"/>
    </source>
</evidence>
<evidence type="ECO:0000313" key="10">
    <source>
        <dbReference type="Proteomes" id="UP000217083"/>
    </source>
</evidence>
<comment type="caution">
    <text evidence="9">The sequence shown here is derived from an EMBL/GenBank/DDBJ whole genome shotgun (WGS) entry which is preliminary data.</text>
</comment>
<gene>
    <name evidence="9" type="ORF">CIB95_12675</name>
</gene>
<reference evidence="9 10" key="2">
    <citation type="submission" date="2017-09" db="EMBL/GenBank/DDBJ databases">
        <title>Bacillus patelloidae sp. nov., isolated from the intestinal tract of a marine limpet.</title>
        <authorList>
            <person name="Liu R."/>
            <person name="Dong C."/>
            <person name="Shao Z."/>
        </authorList>
    </citation>
    <scope>NUCLEOTIDE SEQUENCE [LARGE SCALE GENOMIC DNA]</scope>
    <source>
        <strain evidence="9 10">SA5d-4</strain>
    </source>
</reference>
<feature type="domain" description="Band 7" evidence="8">
    <location>
        <begin position="41"/>
        <end position="230"/>
    </location>
</feature>
<comment type="subcellular location">
    <subcellularLocation>
        <location evidence="1">Membrane</location>
    </subcellularLocation>
</comment>
<protein>
    <recommendedName>
        <fullName evidence="6">Protein HflC</fullName>
    </recommendedName>
</protein>